<evidence type="ECO:0000256" key="1">
    <source>
        <dbReference type="SAM" id="MobiDB-lite"/>
    </source>
</evidence>
<feature type="region of interest" description="Disordered" evidence="1">
    <location>
        <begin position="103"/>
        <end position="158"/>
    </location>
</feature>
<dbReference type="AlphaFoldDB" id="A0AAV2QHJ8"/>
<protein>
    <submittedName>
        <fullName evidence="2">Uncharacterized protein</fullName>
    </submittedName>
</protein>
<accession>A0AAV2QHJ8</accession>
<name>A0AAV2QHJ8_MEGNR</name>
<organism evidence="2 3">
    <name type="scientific">Meganyctiphanes norvegica</name>
    <name type="common">Northern krill</name>
    <name type="synonym">Thysanopoda norvegica</name>
    <dbReference type="NCBI Taxonomy" id="48144"/>
    <lineage>
        <taxon>Eukaryota</taxon>
        <taxon>Metazoa</taxon>
        <taxon>Ecdysozoa</taxon>
        <taxon>Arthropoda</taxon>
        <taxon>Crustacea</taxon>
        <taxon>Multicrustacea</taxon>
        <taxon>Malacostraca</taxon>
        <taxon>Eumalacostraca</taxon>
        <taxon>Eucarida</taxon>
        <taxon>Euphausiacea</taxon>
        <taxon>Euphausiidae</taxon>
        <taxon>Meganyctiphanes</taxon>
    </lineage>
</organism>
<dbReference type="Proteomes" id="UP001497623">
    <property type="component" value="Unassembled WGS sequence"/>
</dbReference>
<evidence type="ECO:0000313" key="2">
    <source>
        <dbReference type="EMBL" id="CAL4082319.1"/>
    </source>
</evidence>
<feature type="region of interest" description="Disordered" evidence="1">
    <location>
        <begin position="215"/>
        <end position="246"/>
    </location>
</feature>
<keyword evidence="3" id="KW-1185">Reference proteome</keyword>
<dbReference type="EMBL" id="CAXKWB010006302">
    <property type="protein sequence ID" value="CAL4082319.1"/>
    <property type="molecule type" value="Genomic_DNA"/>
</dbReference>
<sequence>MHPRKKVSPWTKPHLLDWSPPNTGSSAAIFWSPRFTPPVQHSSKPTHHLHRGTLTAPYPLAPQHKKSHHVASQVPMKNLTGLGHTYPMPEQSRVNYYKGTKDIQDLHGSSQNHQPSPIRIPYLSHSQNSHHHTSKSQFGTNSLQLADYDNDGSNKQIPLAEDTENNRVMDVSSQHYHNNQNKPSQRKYLKLTENGDRQYDVTDSSLVVKRVLEKQEEVDDRGKKILSVSSQAPPHRHQFAHQWTDQ</sequence>
<reference evidence="2 3" key="1">
    <citation type="submission" date="2024-05" db="EMBL/GenBank/DDBJ databases">
        <authorList>
            <person name="Wallberg A."/>
        </authorList>
    </citation>
    <scope>NUCLEOTIDE SEQUENCE [LARGE SCALE GENOMIC DNA]</scope>
</reference>
<evidence type="ECO:0000313" key="3">
    <source>
        <dbReference type="Proteomes" id="UP001497623"/>
    </source>
</evidence>
<proteinExistence type="predicted"/>
<feature type="compositionally biased region" description="Polar residues" evidence="1">
    <location>
        <begin position="135"/>
        <end position="144"/>
    </location>
</feature>
<comment type="caution">
    <text evidence="2">The sequence shown here is derived from an EMBL/GenBank/DDBJ whole genome shotgun (WGS) entry which is preliminary data.</text>
</comment>
<gene>
    <name evidence="2" type="ORF">MNOR_LOCUS11831</name>
</gene>